<comment type="caution">
    <text evidence="2">The sequence shown here is derived from an EMBL/GenBank/DDBJ whole genome shotgun (WGS) entry which is preliminary data.</text>
</comment>
<accession>A0A099NS43</accession>
<evidence type="ECO:0000313" key="3">
    <source>
        <dbReference type="Proteomes" id="UP000029867"/>
    </source>
</evidence>
<evidence type="ECO:0000256" key="1">
    <source>
        <dbReference type="SAM" id="MobiDB-lite"/>
    </source>
</evidence>
<dbReference type="EMBL" id="JQFK01001352">
    <property type="protein sequence ID" value="KGK34721.1"/>
    <property type="molecule type" value="Genomic_DNA"/>
</dbReference>
<dbReference type="HOGENOM" id="CLU_3423311_0_0_1"/>
<evidence type="ECO:0000313" key="2">
    <source>
        <dbReference type="EMBL" id="KGK34721.1"/>
    </source>
</evidence>
<sequence length="23" mass="2586">MLGTYRNGNFAIVPNPKKEPNPK</sequence>
<organism evidence="2 3">
    <name type="scientific">Pichia kudriavzevii</name>
    <name type="common">Yeast</name>
    <name type="synonym">Issatchenkia orientalis</name>
    <dbReference type="NCBI Taxonomy" id="4909"/>
    <lineage>
        <taxon>Eukaryota</taxon>
        <taxon>Fungi</taxon>
        <taxon>Dikarya</taxon>
        <taxon>Ascomycota</taxon>
        <taxon>Saccharomycotina</taxon>
        <taxon>Pichiomycetes</taxon>
        <taxon>Pichiales</taxon>
        <taxon>Pichiaceae</taxon>
        <taxon>Pichia</taxon>
    </lineage>
</organism>
<gene>
    <name evidence="2" type="ORF">JL09_g6130</name>
</gene>
<name>A0A099NS43_PICKU</name>
<reference evidence="3" key="1">
    <citation type="journal article" date="2014" name="Microb. Cell Fact.">
        <title>Exploiting Issatchenkia orientalis SD108 for succinic acid production.</title>
        <authorList>
            <person name="Xiao H."/>
            <person name="Shao Z."/>
            <person name="Jiang Y."/>
            <person name="Dole S."/>
            <person name="Zhao H."/>
        </authorList>
    </citation>
    <scope>NUCLEOTIDE SEQUENCE [LARGE SCALE GENOMIC DNA]</scope>
    <source>
        <strain evidence="3">SD108</strain>
    </source>
</reference>
<dbReference type="AlphaFoldDB" id="A0A099NS43"/>
<proteinExistence type="predicted"/>
<protein>
    <submittedName>
        <fullName evidence="2">Uncharacterized protein</fullName>
    </submittedName>
</protein>
<feature type="region of interest" description="Disordered" evidence="1">
    <location>
        <begin position="1"/>
        <end position="23"/>
    </location>
</feature>
<dbReference type="Proteomes" id="UP000029867">
    <property type="component" value="Unassembled WGS sequence"/>
</dbReference>